<dbReference type="EMBL" id="CACVAX010000053">
    <property type="protein sequence ID" value="CAA6819286.1"/>
    <property type="molecule type" value="Genomic_DNA"/>
</dbReference>
<accession>A0A6S6TW16</accession>
<protein>
    <submittedName>
        <fullName evidence="2">Uncharacterized protein</fullName>
    </submittedName>
</protein>
<dbReference type="AlphaFoldDB" id="A0A6S6TW16"/>
<proteinExistence type="predicted"/>
<evidence type="ECO:0000256" key="1">
    <source>
        <dbReference type="SAM" id="Phobius"/>
    </source>
</evidence>
<keyword evidence="1" id="KW-0472">Membrane</keyword>
<organism evidence="2">
    <name type="scientific">uncultured Sulfurovum sp</name>
    <dbReference type="NCBI Taxonomy" id="269237"/>
    <lineage>
        <taxon>Bacteria</taxon>
        <taxon>Pseudomonadati</taxon>
        <taxon>Campylobacterota</taxon>
        <taxon>Epsilonproteobacteria</taxon>
        <taxon>Campylobacterales</taxon>
        <taxon>Sulfurovaceae</taxon>
        <taxon>Sulfurovum</taxon>
        <taxon>environmental samples</taxon>
    </lineage>
</organism>
<gene>
    <name evidence="2" type="ORF">HELGO_WM8690</name>
</gene>
<keyword evidence="1" id="KW-1133">Transmembrane helix</keyword>
<sequence length="113" mass="13236">MSTKTKLLLDTNYYSADVYQKENKSLKPIVKKLFIMVIIFTLMTAAYSYFIKNNLNKIHPLWVKVKSIVLLEEEKTVLVKRELVQVKTEAKVMTNNELSENYVKRVQESLGNY</sequence>
<keyword evidence="1" id="KW-0812">Transmembrane</keyword>
<evidence type="ECO:0000313" key="2">
    <source>
        <dbReference type="EMBL" id="CAA6819286.1"/>
    </source>
</evidence>
<name>A0A6S6TW16_9BACT</name>
<feature type="transmembrane region" description="Helical" evidence="1">
    <location>
        <begin position="33"/>
        <end position="51"/>
    </location>
</feature>
<reference evidence="2" key="1">
    <citation type="submission" date="2020-01" db="EMBL/GenBank/DDBJ databases">
        <authorList>
            <person name="Meier V. D."/>
            <person name="Meier V D."/>
        </authorList>
    </citation>
    <scope>NUCLEOTIDE SEQUENCE</scope>
    <source>
        <strain evidence="2">HLG_WM_MAG_04</strain>
    </source>
</reference>